<comment type="catalytic activity">
    <reaction evidence="3">
        <text>a uridine in RNA = a pseudouridine in RNA</text>
        <dbReference type="Rhea" id="RHEA:48348"/>
        <dbReference type="Rhea" id="RHEA-COMP:12068"/>
        <dbReference type="Rhea" id="RHEA-COMP:12069"/>
        <dbReference type="ChEBI" id="CHEBI:65314"/>
        <dbReference type="ChEBI" id="CHEBI:65315"/>
    </reaction>
</comment>
<dbReference type="EMBL" id="MGKY01000009">
    <property type="protein sequence ID" value="OGN33897.1"/>
    <property type="molecule type" value="Genomic_DNA"/>
</dbReference>
<protein>
    <recommendedName>
        <fullName evidence="3">Pseudouridine synthase</fullName>
        <ecNumber evidence="3">5.4.99.-</ecNumber>
    </recommendedName>
</protein>
<dbReference type="InterPro" id="IPR006225">
    <property type="entry name" value="PsdUridine_synth_RluC/D"/>
</dbReference>
<accession>A0A1F8H8H8</accession>
<evidence type="ECO:0000313" key="6">
    <source>
        <dbReference type="Proteomes" id="UP000177745"/>
    </source>
</evidence>
<dbReference type="NCBIfam" id="TIGR00005">
    <property type="entry name" value="rluA_subfam"/>
    <property type="match status" value="1"/>
</dbReference>
<dbReference type="InterPro" id="IPR050188">
    <property type="entry name" value="RluA_PseudoU_synthase"/>
</dbReference>
<feature type="domain" description="Pseudouridine synthase RsuA/RluA-like" evidence="4">
    <location>
        <begin position="13"/>
        <end position="172"/>
    </location>
</feature>
<comment type="caution">
    <text evidence="5">The sequence shown here is derived from an EMBL/GenBank/DDBJ whole genome shotgun (WGS) entry which is preliminary data.</text>
</comment>
<dbReference type="GO" id="GO:0140098">
    <property type="term" value="F:catalytic activity, acting on RNA"/>
    <property type="evidence" value="ECO:0007669"/>
    <property type="project" value="UniProtKB-ARBA"/>
</dbReference>
<dbReference type="PANTHER" id="PTHR21600:SF87">
    <property type="entry name" value="RNA PSEUDOURIDYLATE SYNTHASE DOMAIN-CONTAINING PROTEIN 1"/>
    <property type="match status" value="1"/>
</dbReference>
<reference evidence="5 6" key="1">
    <citation type="journal article" date="2016" name="Nat. Commun.">
        <title>Thousands of microbial genomes shed light on interconnected biogeochemical processes in an aquifer system.</title>
        <authorList>
            <person name="Anantharaman K."/>
            <person name="Brown C.T."/>
            <person name="Hug L.A."/>
            <person name="Sharon I."/>
            <person name="Castelle C.J."/>
            <person name="Probst A.J."/>
            <person name="Thomas B.C."/>
            <person name="Singh A."/>
            <person name="Wilkins M.J."/>
            <person name="Karaoz U."/>
            <person name="Brodie E.L."/>
            <person name="Williams K.H."/>
            <person name="Hubbard S.S."/>
            <person name="Banfield J.F."/>
        </authorList>
    </citation>
    <scope>NUCLEOTIDE SEQUENCE [LARGE SCALE GENOMIC DNA]</scope>
</reference>
<dbReference type="EC" id="5.4.99.-" evidence="3"/>
<comment type="similarity">
    <text evidence="1 3">Belongs to the pseudouridine synthase RluA family.</text>
</comment>
<dbReference type="SUPFAM" id="SSF55120">
    <property type="entry name" value="Pseudouridine synthase"/>
    <property type="match status" value="1"/>
</dbReference>
<dbReference type="Pfam" id="PF00849">
    <property type="entry name" value="PseudoU_synth_2"/>
    <property type="match status" value="1"/>
</dbReference>
<dbReference type="InterPro" id="IPR006224">
    <property type="entry name" value="PsdUridine_synth_RluA-like_CS"/>
</dbReference>
<dbReference type="InterPro" id="IPR006145">
    <property type="entry name" value="PsdUridine_synth_RsuA/RluA"/>
</dbReference>
<dbReference type="AlphaFoldDB" id="A0A1F8H8H8"/>
<dbReference type="PROSITE" id="PS01129">
    <property type="entry name" value="PSI_RLU"/>
    <property type="match status" value="1"/>
</dbReference>
<evidence type="ECO:0000259" key="4">
    <source>
        <dbReference type="Pfam" id="PF00849"/>
    </source>
</evidence>
<organism evidence="5 6">
    <name type="scientific">Candidatus Yanofskybacteria bacterium RIFCSPLOWO2_12_FULL_43_11b</name>
    <dbReference type="NCBI Taxonomy" id="1802710"/>
    <lineage>
        <taxon>Bacteria</taxon>
        <taxon>Candidatus Yanofskyibacteriota</taxon>
    </lineage>
</organism>
<evidence type="ECO:0000313" key="5">
    <source>
        <dbReference type="EMBL" id="OGN33897.1"/>
    </source>
</evidence>
<dbReference type="PANTHER" id="PTHR21600">
    <property type="entry name" value="MITOCHONDRIAL RNA PSEUDOURIDINE SYNTHASE"/>
    <property type="match status" value="1"/>
</dbReference>
<dbReference type="GO" id="GO:0003723">
    <property type="term" value="F:RNA binding"/>
    <property type="evidence" value="ECO:0007669"/>
    <property type="project" value="InterPro"/>
</dbReference>
<gene>
    <name evidence="5" type="ORF">A3G51_01295</name>
</gene>
<sequence length="233" mass="26556">MPEKIETVYEDKNILVINKPSGLITHPKNSEDKQKSVTGWLVEKYPEIKTVGEDPLRPGLVHRLDKDTSGLLVIAKTQDSFLYLKNLFQERKIQKFYLALVSGRTKESKGIIDAPMGRIGMKRTTQVRGNKKLKDKKEAVTEYDTIKNFRDFTLLEVSPHTGRTHQIRVHLKSIGNPVAGDPLYGRKKDEAPEGLDRLFLHAYKLQFTSPDGKALTFETDLPDELQKVLNMLK</sequence>
<keyword evidence="3" id="KW-0413">Isomerase</keyword>
<name>A0A1F8H8H8_9BACT</name>
<dbReference type="InterPro" id="IPR020103">
    <property type="entry name" value="PsdUridine_synth_cat_dom_sf"/>
</dbReference>
<evidence type="ECO:0000256" key="3">
    <source>
        <dbReference type="RuleBase" id="RU362028"/>
    </source>
</evidence>
<dbReference type="CDD" id="cd02869">
    <property type="entry name" value="PseudoU_synth_RluA_like"/>
    <property type="match status" value="1"/>
</dbReference>
<evidence type="ECO:0000256" key="1">
    <source>
        <dbReference type="ARBA" id="ARBA00010876"/>
    </source>
</evidence>
<dbReference type="Proteomes" id="UP000177745">
    <property type="component" value="Unassembled WGS sequence"/>
</dbReference>
<dbReference type="GO" id="GO:0009982">
    <property type="term" value="F:pseudouridine synthase activity"/>
    <property type="evidence" value="ECO:0007669"/>
    <property type="project" value="InterPro"/>
</dbReference>
<feature type="active site" evidence="2">
    <location>
        <position position="65"/>
    </location>
</feature>
<dbReference type="GO" id="GO:0000455">
    <property type="term" value="P:enzyme-directed rRNA pseudouridine synthesis"/>
    <property type="evidence" value="ECO:0007669"/>
    <property type="project" value="TreeGrafter"/>
</dbReference>
<evidence type="ECO:0000256" key="2">
    <source>
        <dbReference type="PIRSR" id="PIRSR606225-1"/>
    </source>
</evidence>
<comment type="function">
    <text evidence="3">Responsible for synthesis of pseudouridine from uracil.</text>
</comment>
<proteinExistence type="inferred from homology"/>
<dbReference type="Gene3D" id="3.30.2350.10">
    <property type="entry name" value="Pseudouridine synthase"/>
    <property type="match status" value="1"/>
</dbReference>